<dbReference type="EMBL" id="JAFNEN010003429">
    <property type="protein sequence ID" value="KAG8171888.1"/>
    <property type="molecule type" value="Genomic_DNA"/>
</dbReference>
<proteinExistence type="predicted"/>
<reference evidence="1 2" key="1">
    <citation type="journal article" date="2022" name="Nat. Ecol. Evol.">
        <title>A masculinizing supergene underlies an exaggerated male reproductive morph in a spider.</title>
        <authorList>
            <person name="Hendrickx F."/>
            <person name="De Corte Z."/>
            <person name="Sonet G."/>
            <person name="Van Belleghem S.M."/>
            <person name="Kostlbacher S."/>
            <person name="Vangestel C."/>
        </authorList>
    </citation>
    <scope>NUCLEOTIDE SEQUENCE [LARGE SCALE GENOMIC DNA]</scope>
    <source>
        <strain evidence="1">W744_W776</strain>
    </source>
</reference>
<organism evidence="1 2">
    <name type="scientific">Oedothorax gibbosus</name>
    <dbReference type="NCBI Taxonomy" id="931172"/>
    <lineage>
        <taxon>Eukaryota</taxon>
        <taxon>Metazoa</taxon>
        <taxon>Ecdysozoa</taxon>
        <taxon>Arthropoda</taxon>
        <taxon>Chelicerata</taxon>
        <taxon>Arachnida</taxon>
        <taxon>Araneae</taxon>
        <taxon>Araneomorphae</taxon>
        <taxon>Entelegynae</taxon>
        <taxon>Araneoidea</taxon>
        <taxon>Linyphiidae</taxon>
        <taxon>Erigoninae</taxon>
        <taxon>Oedothorax</taxon>
    </lineage>
</organism>
<protein>
    <recommendedName>
        <fullName evidence="3">RING-type E3 ubiquitin transferase</fullName>
    </recommendedName>
</protein>
<sequence>MAETLESKYFCHYCTREFKLTDELVCPGCSSDFLEILSKEFYDVENLPCDESSDHETDSDGLLIPNSVWKDFSVKCFKCCRNLPPSVDSDVVPPEGPSMFAQTFQQYCHECWFKDLSTADGFLRNFNWNTAEEIDALAFELLDEMNVSAHHPCPKTK</sequence>
<evidence type="ECO:0000313" key="2">
    <source>
        <dbReference type="Proteomes" id="UP000827092"/>
    </source>
</evidence>
<accession>A0AAV6TJW0</accession>
<dbReference type="AlphaFoldDB" id="A0AAV6TJW0"/>
<dbReference type="Proteomes" id="UP000827092">
    <property type="component" value="Unassembled WGS sequence"/>
</dbReference>
<name>A0AAV6TJW0_9ARAC</name>
<evidence type="ECO:0008006" key="3">
    <source>
        <dbReference type="Google" id="ProtNLM"/>
    </source>
</evidence>
<comment type="caution">
    <text evidence="1">The sequence shown here is derived from an EMBL/GenBank/DDBJ whole genome shotgun (WGS) entry which is preliminary data.</text>
</comment>
<gene>
    <name evidence="1" type="ORF">JTE90_001038</name>
</gene>
<keyword evidence="2" id="KW-1185">Reference proteome</keyword>
<evidence type="ECO:0000313" key="1">
    <source>
        <dbReference type="EMBL" id="KAG8171888.1"/>
    </source>
</evidence>